<dbReference type="NCBIfam" id="TIGR00231">
    <property type="entry name" value="small_GTP"/>
    <property type="match status" value="1"/>
</dbReference>
<dbReference type="FunFam" id="3.40.50.300:FF:000586">
    <property type="entry name" value="Rab family GTPase"/>
    <property type="match status" value="1"/>
</dbReference>
<dbReference type="InterPro" id="IPR050209">
    <property type="entry name" value="Rab_GTPases_membrane_traffic"/>
</dbReference>
<dbReference type="InterPro" id="IPR027417">
    <property type="entry name" value="P-loop_NTPase"/>
</dbReference>
<dbReference type="GO" id="GO:0000166">
    <property type="term" value="F:nucleotide binding"/>
    <property type="evidence" value="ECO:0007669"/>
    <property type="project" value="UniProtKB-KW"/>
</dbReference>
<evidence type="ECO:0000313" key="5">
    <source>
        <dbReference type="EMBL" id="KAL3532354.1"/>
    </source>
</evidence>
<dbReference type="PRINTS" id="PR00449">
    <property type="entry name" value="RASTRNSFRMNG"/>
</dbReference>
<dbReference type="InterPro" id="IPR005225">
    <property type="entry name" value="Small_GTP-bd"/>
</dbReference>
<keyword evidence="6" id="KW-1185">Reference proteome</keyword>
<dbReference type="SMART" id="SM00175">
    <property type="entry name" value="RAB"/>
    <property type="match status" value="1"/>
</dbReference>
<gene>
    <name evidence="5" type="ORF">ACH5RR_005875</name>
</gene>
<name>A0ABD3AMP3_9GENT</name>
<evidence type="ECO:0000256" key="3">
    <source>
        <dbReference type="ARBA" id="ARBA00022741"/>
    </source>
</evidence>
<dbReference type="SMART" id="SM00173">
    <property type="entry name" value="RAS"/>
    <property type="match status" value="1"/>
</dbReference>
<dbReference type="PROSITE" id="PS51420">
    <property type="entry name" value="RHO"/>
    <property type="match status" value="1"/>
</dbReference>
<dbReference type="PROSITE" id="PS51419">
    <property type="entry name" value="RAB"/>
    <property type="match status" value="1"/>
</dbReference>
<dbReference type="AlphaFoldDB" id="A0ABD3AMP3"/>
<dbReference type="GO" id="GO:0012505">
    <property type="term" value="C:endomembrane system"/>
    <property type="evidence" value="ECO:0007669"/>
    <property type="project" value="UniProtKB-SubCell"/>
</dbReference>
<keyword evidence="4" id="KW-0472">Membrane</keyword>
<dbReference type="InterPro" id="IPR001806">
    <property type="entry name" value="Small_GTPase"/>
</dbReference>
<evidence type="ECO:0000256" key="1">
    <source>
        <dbReference type="ARBA" id="ARBA00004308"/>
    </source>
</evidence>
<dbReference type="SMART" id="SM00174">
    <property type="entry name" value="RHO"/>
    <property type="match status" value="1"/>
</dbReference>
<reference evidence="5 6" key="1">
    <citation type="submission" date="2024-11" db="EMBL/GenBank/DDBJ databases">
        <title>A near-complete genome assembly of Cinchona calisaya.</title>
        <authorList>
            <person name="Lian D.C."/>
            <person name="Zhao X.W."/>
            <person name="Wei L."/>
        </authorList>
    </citation>
    <scope>NUCLEOTIDE SEQUENCE [LARGE SCALE GENOMIC DNA]</scope>
    <source>
        <tissue evidence="5">Nenye</tissue>
    </source>
</reference>
<evidence type="ECO:0000256" key="4">
    <source>
        <dbReference type="ARBA" id="ARBA00023136"/>
    </source>
</evidence>
<dbReference type="PANTHER" id="PTHR47979">
    <property type="entry name" value="DRAB11-RELATED"/>
    <property type="match status" value="1"/>
</dbReference>
<evidence type="ECO:0000256" key="2">
    <source>
        <dbReference type="ARBA" id="ARBA00006270"/>
    </source>
</evidence>
<dbReference type="SUPFAM" id="SSF52540">
    <property type="entry name" value="P-loop containing nucleoside triphosphate hydrolases"/>
    <property type="match status" value="1"/>
</dbReference>
<evidence type="ECO:0000313" key="6">
    <source>
        <dbReference type="Proteomes" id="UP001630127"/>
    </source>
</evidence>
<protein>
    <submittedName>
        <fullName evidence="5">Uncharacterized protein</fullName>
    </submittedName>
</protein>
<comment type="caution">
    <text evidence="5">The sequence shown here is derived from an EMBL/GenBank/DDBJ whole genome shotgun (WGS) entry which is preliminary data.</text>
</comment>
<dbReference type="Proteomes" id="UP001630127">
    <property type="component" value="Unassembled WGS sequence"/>
</dbReference>
<dbReference type="Gene3D" id="3.40.50.300">
    <property type="entry name" value="P-loop containing nucleotide triphosphate hydrolases"/>
    <property type="match status" value="1"/>
</dbReference>
<comment type="subcellular location">
    <subcellularLocation>
        <location evidence="1">Endomembrane system</location>
    </subcellularLocation>
</comment>
<keyword evidence="3" id="KW-0547">Nucleotide-binding</keyword>
<dbReference type="PROSITE" id="PS51421">
    <property type="entry name" value="RAS"/>
    <property type="match status" value="1"/>
</dbReference>
<comment type="similarity">
    <text evidence="2">Belongs to the small GTPase superfamily. Rab family.</text>
</comment>
<dbReference type="SMART" id="SM00176">
    <property type="entry name" value="RAN"/>
    <property type="match status" value="1"/>
</dbReference>
<proteinExistence type="inferred from homology"/>
<organism evidence="5 6">
    <name type="scientific">Cinchona calisaya</name>
    <dbReference type="NCBI Taxonomy" id="153742"/>
    <lineage>
        <taxon>Eukaryota</taxon>
        <taxon>Viridiplantae</taxon>
        <taxon>Streptophyta</taxon>
        <taxon>Embryophyta</taxon>
        <taxon>Tracheophyta</taxon>
        <taxon>Spermatophyta</taxon>
        <taxon>Magnoliopsida</taxon>
        <taxon>eudicotyledons</taxon>
        <taxon>Gunneridae</taxon>
        <taxon>Pentapetalae</taxon>
        <taxon>asterids</taxon>
        <taxon>lamiids</taxon>
        <taxon>Gentianales</taxon>
        <taxon>Rubiaceae</taxon>
        <taxon>Cinchonoideae</taxon>
        <taxon>Cinchoneae</taxon>
        <taxon>Cinchona</taxon>
    </lineage>
</organism>
<dbReference type="EMBL" id="JBJUIK010000003">
    <property type="protein sequence ID" value="KAL3532354.1"/>
    <property type="molecule type" value="Genomic_DNA"/>
</dbReference>
<accession>A0ABD3AMP3</accession>
<dbReference type="Pfam" id="PF00071">
    <property type="entry name" value="Ras"/>
    <property type="match status" value="1"/>
</dbReference>
<sequence>MSYDYLFKYIITGDAGVGKSCILQQFTDERFNPLYNSTIGAEFWAKTITINKKKIGLHVWDTAGQERFRALMQSYYRGAAGALLVYDITSRVSFGHISTWLEDLRKYAADNITIMLIGNKSDLDSKRTVSTEEGSEFAQKNGLIFVECSAKTAQNVEEAFVCTAVAIQKRVEQGGNIGVVENENHGIRIGYRRISTESGFCCS</sequence>